<keyword evidence="5 8" id="KW-0812">Transmembrane</keyword>
<evidence type="ECO:0000256" key="7">
    <source>
        <dbReference type="ARBA" id="ARBA00023136"/>
    </source>
</evidence>
<keyword evidence="6 8" id="KW-1133">Transmembrane helix</keyword>
<dbReference type="GO" id="GO:0009103">
    <property type="term" value="P:lipopolysaccharide biosynthetic process"/>
    <property type="evidence" value="ECO:0007669"/>
    <property type="project" value="UniProtKB-ARBA"/>
</dbReference>
<reference evidence="11" key="1">
    <citation type="submission" date="2017-09" db="EMBL/GenBank/DDBJ databases">
        <title>Depth-based differentiation of microbial function through sediment-hosted aquifers and enrichment of novel symbionts in the deep terrestrial subsurface.</title>
        <authorList>
            <person name="Probst A.J."/>
            <person name="Ladd B."/>
            <person name="Jarett J.K."/>
            <person name="Geller-Mcgrath D.E."/>
            <person name="Sieber C.M.K."/>
            <person name="Emerson J.B."/>
            <person name="Anantharaman K."/>
            <person name="Thomas B.C."/>
            <person name="Malmstrom R."/>
            <person name="Stieglmeier M."/>
            <person name="Klingl A."/>
            <person name="Woyke T."/>
            <person name="Ryan C.M."/>
            <person name="Banfield J.F."/>
        </authorList>
    </citation>
    <scope>NUCLEOTIDE SEQUENCE [LARGE SCALE GENOMIC DNA]</scope>
</reference>
<feature type="transmembrane region" description="Helical" evidence="8">
    <location>
        <begin position="296"/>
        <end position="314"/>
    </location>
</feature>
<gene>
    <name evidence="10" type="ORF">COS50_00870</name>
</gene>
<dbReference type="PANTHER" id="PTHR33908:SF11">
    <property type="entry name" value="MEMBRANE PROTEIN"/>
    <property type="match status" value="1"/>
</dbReference>
<keyword evidence="4" id="KW-0808">Transferase</keyword>
<evidence type="ECO:0000256" key="3">
    <source>
        <dbReference type="ARBA" id="ARBA00022676"/>
    </source>
</evidence>
<name>A0A2M7BXM6_9BACT</name>
<feature type="transmembrane region" description="Helical" evidence="8">
    <location>
        <begin position="345"/>
        <end position="363"/>
    </location>
</feature>
<dbReference type="GO" id="GO:0016763">
    <property type="term" value="F:pentosyltransferase activity"/>
    <property type="evidence" value="ECO:0007669"/>
    <property type="project" value="TreeGrafter"/>
</dbReference>
<proteinExistence type="predicted"/>
<evidence type="ECO:0000256" key="1">
    <source>
        <dbReference type="ARBA" id="ARBA00004651"/>
    </source>
</evidence>
<evidence type="ECO:0000256" key="2">
    <source>
        <dbReference type="ARBA" id="ARBA00022475"/>
    </source>
</evidence>
<protein>
    <recommendedName>
        <fullName evidence="9">Glycosyltransferase RgtA/B/C/D-like domain-containing protein</fullName>
    </recommendedName>
</protein>
<dbReference type="Pfam" id="PF13231">
    <property type="entry name" value="PMT_2"/>
    <property type="match status" value="1"/>
</dbReference>
<comment type="subcellular location">
    <subcellularLocation>
        <location evidence="1">Cell membrane</location>
        <topology evidence="1">Multi-pass membrane protein</topology>
    </subcellularLocation>
</comment>
<dbReference type="Proteomes" id="UP000230673">
    <property type="component" value="Unassembled WGS sequence"/>
</dbReference>
<feature type="transmembrane region" description="Helical" evidence="8">
    <location>
        <begin position="273"/>
        <end position="290"/>
    </location>
</feature>
<feature type="transmembrane region" description="Helical" evidence="8">
    <location>
        <begin position="89"/>
        <end position="110"/>
    </location>
</feature>
<feature type="transmembrane region" description="Helical" evidence="8">
    <location>
        <begin position="204"/>
        <end position="224"/>
    </location>
</feature>
<evidence type="ECO:0000313" key="11">
    <source>
        <dbReference type="Proteomes" id="UP000230673"/>
    </source>
</evidence>
<organism evidence="10 11">
    <name type="scientific">Candidatus Roizmanbacteria bacterium CG03_land_8_20_14_0_80_35_26</name>
    <dbReference type="NCBI Taxonomy" id="1974845"/>
    <lineage>
        <taxon>Bacteria</taxon>
        <taxon>Candidatus Roizmaniibacteriota</taxon>
    </lineage>
</organism>
<dbReference type="AlphaFoldDB" id="A0A2M7BXM6"/>
<dbReference type="InterPro" id="IPR050297">
    <property type="entry name" value="LipidA_mod_glycosyltrf_83"/>
</dbReference>
<feature type="transmembrane region" description="Helical" evidence="8">
    <location>
        <begin position="139"/>
        <end position="157"/>
    </location>
</feature>
<evidence type="ECO:0000259" key="9">
    <source>
        <dbReference type="Pfam" id="PF13231"/>
    </source>
</evidence>
<evidence type="ECO:0000256" key="5">
    <source>
        <dbReference type="ARBA" id="ARBA00022692"/>
    </source>
</evidence>
<accession>A0A2M7BXM6</accession>
<feature type="transmembrane region" description="Helical" evidence="8">
    <location>
        <begin position="321"/>
        <end position="339"/>
    </location>
</feature>
<feature type="transmembrane region" description="Helical" evidence="8">
    <location>
        <begin position="12"/>
        <end position="29"/>
    </location>
</feature>
<feature type="domain" description="Glycosyltransferase RgtA/B/C/D-like" evidence="9">
    <location>
        <begin position="71"/>
        <end position="222"/>
    </location>
</feature>
<evidence type="ECO:0000313" key="10">
    <source>
        <dbReference type="EMBL" id="PIV11316.1"/>
    </source>
</evidence>
<dbReference type="EMBL" id="PEUY01000015">
    <property type="protein sequence ID" value="PIV11316.1"/>
    <property type="molecule type" value="Genomic_DNA"/>
</dbReference>
<dbReference type="InterPro" id="IPR038731">
    <property type="entry name" value="RgtA/B/C-like"/>
</dbReference>
<keyword evidence="3" id="KW-0328">Glycosyltransferase</keyword>
<dbReference type="GO" id="GO:0005886">
    <property type="term" value="C:plasma membrane"/>
    <property type="evidence" value="ECO:0007669"/>
    <property type="project" value="UniProtKB-SubCell"/>
</dbReference>
<evidence type="ECO:0000256" key="8">
    <source>
        <dbReference type="SAM" id="Phobius"/>
    </source>
</evidence>
<feature type="transmembrane region" description="Helical" evidence="8">
    <location>
        <begin position="169"/>
        <end position="198"/>
    </location>
</feature>
<keyword evidence="7 8" id="KW-0472">Membrane</keyword>
<comment type="caution">
    <text evidence="10">The sequence shown here is derived from an EMBL/GenBank/DDBJ whole genome shotgun (WGS) entry which is preliminary data.</text>
</comment>
<evidence type="ECO:0000256" key="6">
    <source>
        <dbReference type="ARBA" id="ARBA00022989"/>
    </source>
</evidence>
<keyword evidence="2" id="KW-1003">Cell membrane</keyword>
<sequence>MRRILNIVAKNWLLVLMFFCGIFLRFYRFSDFATFLGDQGRDAIVIKRMLTFEHLPAIGAPTSVGQVYLGPFYYYFIAPWLLLFKFNPLGLTFGVALFSSLFILINYFIVKELFDKKVALIAAFLTSFSYVLIDLSRFSWNPNLLPLFSLLTIYFFIKALKTKKKLFYLLFGAFLSFSFQLHYLALALFLPIIILALPKLISKFPYFLISLFSFIFFSSPLIIFDLRHQFLNSKNLISLFKTSSSIKTNLLKNILDTFSTLNRYLFNTNFSNLINIILLIAIIIFLFTYLKRKKDQIFNFQLIFLLSLFVLSLYSGEKHPHYLAVLYPFYIIVISVFLSTLLNSFWEKILVIIFLITFVILNFQKYNFLFYQGSNQLKTAQEVARTIFDNVKKKGFTVTALPEKYSDSTYRYFLEIWKKRPIEKDSLEKAEELFVVCEKNCQPVIGNPQWDIAYFAPTKIEGEWNINSIRIYKLTK</sequence>
<dbReference type="PANTHER" id="PTHR33908">
    <property type="entry name" value="MANNOSYLTRANSFERASE YKCB-RELATED"/>
    <property type="match status" value="1"/>
</dbReference>
<evidence type="ECO:0000256" key="4">
    <source>
        <dbReference type="ARBA" id="ARBA00022679"/>
    </source>
</evidence>